<organism evidence="11 12">
    <name type="scientific">Rhodococcus antarcticus</name>
    <dbReference type="NCBI Taxonomy" id="2987751"/>
    <lineage>
        <taxon>Bacteria</taxon>
        <taxon>Bacillati</taxon>
        <taxon>Actinomycetota</taxon>
        <taxon>Actinomycetes</taxon>
        <taxon>Mycobacteriales</taxon>
        <taxon>Nocardiaceae</taxon>
        <taxon>Rhodococcus</taxon>
    </lineage>
</organism>
<keyword evidence="12" id="KW-1185">Reference proteome</keyword>
<dbReference type="InterPro" id="IPR000089">
    <property type="entry name" value="Biotin_lipoyl"/>
</dbReference>
<dbReference type="Pfam" id="PF00364">
    <property type="entry name" value="Biotin_lipoyl"/>
    <property type="match status" value="1"/>
</dbReference>
<evidence type="ECO:0000256" key="6">
    <source>
        <dbReference type="ARBA" id="ARBA00048501"/>
    </source>
</evidence>
<dbReference type="CDD" id="cd06850">
    <property type="entry name" value="biotinyl_domain"/>
    <property type="match status" value="1"/>
</dbReference>
<keyword evidence="5" id="KW-0092">Biotin</keyword>
<evidence type="ECO:0000313" key="12">
    <source>
        <dbReference type="Proteomes" id="UP001164965"/>
    </source>
</evidence>
<dbReference type="SMART" id="SM00878">
    <property type="entry name" value="Biotin_carb_C"/>
    <property type="match status" value="1"/>
</dbReference>
<dbReference type="Pfam" id="PF02786">
    <property type="entry name" value="CPSase_L_D2"/>
    <property type="match status" value="1"/>
</dbReference>
<keyword evidence="2" id="KW-0436">Ligase</keyword>
<evidence type="ECO:0000313" key="11">
    <source>
        <dbReference type="EMBL" id="UZJ26108.1"/>
    </source>
</evidence>
<dbReference type="Pfam" id="PF21139">
    <property type="entry name" value="BT_MCC_alpha"/>
    <property type="match status" value="1"/>
</dbReference>
<feature type="domain" description="Biotin carboxylation" evidence="10">
    <location>
        <begin position="1"/>
        <end position="445"/>
    </location>
</feature>
<dbReference type="InterPro" id="IPR011053">
    <property type="entry name" value="Single_hybrid_motif"/>
</dbReference>
<feature type="domain" description="ATP-grasp" evidence="9">
    <location>
        <begin position="115"/>
        <end position="308"/>
    </location>
</feature>
<evidence type="ECO:0000259" key="8">
    <source>
        <dbReference type="PROSITE" id="PS50968"/>
    </source>
</evidence>
<dbReference type="InterPro" id="IPR050856">
    <property type="entry name" value="Biotin_carboxylase_complex"/>
</dbReference>
<dbReference type="PANTHER" id="PTHR18866:SF126">
    <property type="entry name" value="BIOTIN CARBOXYLASE"/>
    <property type="match status" value="1"/>
</dbReference>
<dbReference type="SUPFAM" id="SSF52440">
    <property type="entry name" value="PreATP-grasp domain"/>
    <property type="match status" value="1"/>
</dbReference>
<dbReference type="Gene3D" id="2.40.50.100">
    <property type="match status" value="1"/>
</dbReference>
<dbReference type="InterPro" id="IPR011054">
    <property type="entry name" value="Rudment_hybrid_motif"/>
</dbReference>
<dbReference type="SUPFAM" id="SSF51246">
    <property type="entry name" value="Rudiment single hybrid motif"/>
    <property type="match status" value="1"/>
</dbReference>
<name>A0ABY6P4V3_9NOCA</name>
<feature type="domain" description="Lipoyl-binding" evidence="8">
    <location>
        <begin position="571"/>
        <end position="646"/>
    </location>
</feature>
<dbReference type="InterPro" id="IPR011764">
    <property type="entry name" value="Biotin_carboxylation_dom"/>
</dbReference>
<keyword evidence="3 7" id="KW-0547">Nucleotide-binding</keyword>
<accession>A0ABY6P4V3</accession>
<proteinExistence type="predicted"/>
<dbReference type="Pfam" id="PF02785">
    <property type="entry name" value="Biotin_carb_C"/>
    <property type="match status" value="1"/>
</dbReference>
<evidence type="ECO:0000256" key="4">
    <source>
        <dbReference type="ARBA" id="ARBA00022840"/>
    </source>
</evidence>
<dbReference type="EMBL" id="CP110615">
    <property type="protein sequence ID" value="UZJ26108.1"/>
    <property type="molecule type" value="Genomic_DNA"/>
</dbReference>
<dbReference type="InterPro" id="IPR048429">
    <property type="entry name" value="MCC_alpha_BT"/>
</dbReference>
<dbReference type="PROSITE" id="PS00188">
    <property type="entry name" value="BIOTIN"/>
    <property type="match status" value="1"/>
</dbReference>
<dbReference type="PROSITE" id="PS50975">
    <property type="entry name" value="ATP_GRASP"/>
    <property type="match status" value="1"/>
</dbReference>
<evidence type="ECO:0000259" key="9">
    <source>
        <dbReference type="PROSITE" id="PS50975"/>
    </source>
</evidence>
<dbReference type="Proteomes" id="UP001164965">
    <property type="component" value="Chromosome"/>
</dbReference>
<protein>
    <submittedName>
        <fullName evidence="11">Biotin/lipoyl-binding protein</fullName>
    </submittedName>
</protein>
<comment type="catalytic activity">
    <reaction evidence="6">
        <text>N(6)-biotinyl-L-lysyl-[protein] + hydrogencarbonate + ATP = N(6)-carboxybiotinyl-L-lysyl-[protein] + ADP + phosphate + H(+)</text>
        <dbReference type="Rhea" id="RHEA:13501"/>
        <dbReference type="Rhea" id="RHEA-COMP:10505"/>
        <dbReference type="Rhea" id="RHEA-COMP:10506"/>
        <dbReference type="ChEBI" id="CHEBI:15378"/>
        <dbReference type="ChEBI" id="CHEBI:17544"/>
        <dbReference type="ChEBI" id="CHEBI:30616"/>
        <dbReference type="ChEBI" id="CHEBI:43474"/>
        <dbReference type="ChEBI" id="CHEBI:83144"/>
        <dbReference type="ChEBI" id="CHEBI:83145"/>
        <dbReference type="ChEBI" id="CHEBI:456216"/>
        <dbReference type="EC" id="6.3.4.14"/>
    </reaction>
    <physiologicalReaction direction="left-to-right" evidence="6">
        <dbReference type="Rhea" id="RHEA:13502"/>
    </physiologicalReaction>
</comment>
<dbReference type="InterPro" id="IPR005481">
    <property type="entry name" value="BC-like_N"/>
</dbReference>
<reference evidence="11" key="1">
    <citation type="submission" date="2022-10" db="EMBL/GenBank/DDBJ databases">
        <title>Rhodococcus sp.75.</title>
        <authorList>
            <person name="Sun M."/>
        </authorList>
    </citation>
    <scope>NUCLEOTIDE SEQUENCE</scope>
    <source>
        <strain evidence="11">75</strain>
    </source>
</reference>
<evidence type="ECO:0000259" key="10">
    <source>
        <dbReference type="PROSITE" id="PS50979"/>
    </source>
</evidence>
<evidence type="ECO:0000256" key="3">
    <source>
        <dbReference type="ARBA" id="ARBA00022741"/>
    </source>
</evidence>
<evidence type="ECO:0000256" key="7">
    <source>
        <dbReference type="PROSITE-ProRule" id="PRU00409"/>
    </source>
</evidence>
<dbReference type="PROSITE" id="PS50979">
    <property type="entry name" value="BC"/>
    <property type="match status" value="1"/>
</dbReference>
<dbReference type="InterPro" id="IPR016185">
    <property type="entry name" value="PreATP-grasp_dom_sf"/>
</dbReference>
<evidence type="ECO:0000256" key="1">
    <source>
        <dbReference type="ARBA" id="ARBA00001953"/>
    </source>
</evidence>
<gene>
    <name evidence="11" type="ORF">RHODO2019_06750</name>
</gene>
<dbReference type="InterPro" id="IPR001882">
    <property type="entry name" value="Biotin_BS"/>
</dbReference>
<dbReference type="PROSITE" id="PS50968">
    <property type="entry name" value="BIOTINYL_LIPOYL"/>
    <property type="match status" value="1"/>
</dbReference>
<dbReference type="SUPFAM" id="SSF56059">
    <property type="entry name" value="Glutathione synthetase ATP-binding domain-like"/>
    <property type="match status" value="1"/>
</dbReference>
<dbReference type="RefSeq" id="WP_265384212.1">
    <property type="nucleotide sequence ID" value="NZ_CP110615.1"/>
</dbReference>
<evidence type="ECO:0000256" key="2">
    <source>
        <dbReference type="ARBA" id="ARBA00022598"/>
    </source>
</evidence>
<keyword evidence="4 7" id="KW-0067">ATP-binding</keyword>
<dbReference type="Gene3D" id="3.30.470.20">
    <property type="entry name" value="ATP-grasp fold, B domain"/>
    <property type="match status" value="1"/>
</dbReference>
<dbReference type="InterPro" id="IPR005479">
    <property type="entry name" value="CPAse_ATP-bd"/>
</dbReference>
<dbReference type="PANTHER" id="PTHR18866">
    <property type="entry name" value="CARBOXYLASE:PYRUVATE/ACETYL-COA/PROPIONYL-COA CARBOXYLASE"/>
    <property type="match status" value="1"/>
</dbReference>
<sequence>MIERMLVANRGEIARRVQAACRARGISTAAVFSDPDAGARFVLEADVAVRLPGSSPAETYLRIDAVVAAALACGADAVHPGYGFLSENAAFARAVLAAGLTWVGPTPESIDAMGSKVAAKALVAAAGVPVLAELDPASVTEADLPILVKASAGGGGRGMREVHALAELEEAVAAAQREAASAFGDGTVFCEPLLRGARHVEVQLMADTHGTVWTLHERDCSLQRRHQKIVEESPSPGVDATTRTRLHAAARAAAGALGYVGAGTVELLLGDDGRLAFLEVNTRLQVEHPVTEAVHGIDLVGWQIAVAEGAVLPAEPPAAHGHAVEVRLYAEDPSQDWRPASGTLHRLHVPGVDTEFGVPPGAHGLRLDSGVVDGDEVGVHYDPMLAKLIAHGPDRASALRRLVTALRGAEIHGLTTNRGLLVGLLTHPAFTTGGVDTGWLDARDPATLVAGPARVDLAVLAAALVLAERGGSRRATPTGWRNLPSAPVRTTFTHGDDEHVVDHLLVHGRLQSAGDVDHAGVELVSLTPTGAVLAVDGVRHAFRVAVHGAQVEVDSPLGAVSLRWQDPLPEPRAVLAAGAMVAPMPGAVVRVSVTQGQLVAAGDEVLVLEAMKMEHRVLAPTAGTVASVAVAQGDQVAAGTVLAVVSADVPEDAAEPAEERA</sequence>
<evidence type="ECO:0000256" key="5">
    <source>
        <dbReference type="ARBA" id="ARBA00023267"/>
    </source>
</evidence>
<comment type="cofactor">
    <cofactor evidence="1">
        <name>biotin</name>
        <dbReference type="ChEBI" id="CHEBI:57586"/>
    </cofactor>
</comment>
<dbReference type="SUPFAM" id="SSF51230">
    <property type="entry name" value="Single hybrid motif"/>
    <property type="match status" value="1"/>
</dbReference>
<dbReference type="PROSITE" id="PS00867">
    <property type="entry name" value="CPSASE_2"/>
    <property type="match status" value="1"/>
</dbReference>
<dbReference type="InterPro" id="IPR005482">
    <property type="entry name" value="Biotin_COase_C"/>
</dbReference>
<dbReference type="Pfam" id="PF00289">
    <property type="entry name" value="Biotin_carb_N"/>
    <property type="match status" value="1"/>
</dbReference>
<dbReference type="InterPro" id="IPR011761">
    <property type="entry name" value="ATP-grasp"/>
</dbReference>